<dbReference type="Pfam" id="PF13937">
    <property type="entry name" value="DUF4212"/>
    <property type="match status" value="1"/>
</dbReference>
<evidence type="ECO:0000259" key="2">
    <source>
        <dbReference type="Pfam" id="PF13937"/>
    </source>
</evidence>
<dbReference type="AlphaFoldDB" id="A0A8J8KBL2"/>
<reference evidence="3" key="1">
    <citation type="submission" date="2020-06" db="EMBL/GenBank/DDBJ databases">
        <title>A novel thermopfilic bacterium from Erzurum, Turkey.</title>
        <authorList>
            <person name="Adiguzel A."/>
            <person name="Ay H."/>
            <person name="Baltaci M.O."/>
        </authorList>
    </citation>
    <scope>NUCLEOTIDE SEQUENCE</scope>
    <source>
        <strain evidence="3">P2</strain>
    </source>
</reference>
<feature type="transmembrane region" description="Helical" evidence="1">
    <location>
        <begin position="20"/>
        <end position="41"/>
    </location>
</feature>
<dbReference type="Proteomes" id="UP000625804">
    <property type="component" value="Unassembled WGS sequence"/>
</dbReference>
<dbReference type="EMBL" id="JABTTE010000012">
    <property type="protein sequence ID" value="NSL52059.1"/>
    <property type="molecule type" value="Genomic_DNA"/>
</dbReference>
<keyword evidence="1" id="KW-0472">Membrane</keyword>
<proteinExistence type="predicted"/>
<gene>
    <name evidence="3" type="ORF">HR057_09875</name>
</gene>
<feature type="domain" description="Sodium symporter small subunit" evidence="2">
    <location>
        <begin position="10"/>
        <end position="85"/>
    </location>
</feature>
<name>A0A8J8KBL2_9BACI</name>
<protein>
    <submittedName>
        <fullName evidence="3">DUF4212 domain-containing protein</fullName>
    </submittedName>
</protein>
<keyword evidence="1" id="KW-0812">Transmembrane</keyword>
<dbReference type="InterPro" id="IPR019886">
    <property type="entry name" value="Na_symporter_ssu"/>
</dbReference>
<sequence length="100" mass="11154">MKKIDKSVADSYFKTRTRNIAIYLAIGFIVSFVVAAFAESFSGFNVLGMPFHYWAGAQGAVITFVVLLFINAYVSDKIDEKYGIDEKRNEALSAGKTFDH</sequence>
<keyword evidence="4" id="KW-1185">Reference proteome</keyword>
<evidence type="ECO:0000313" key="4">
    <source>
        <dbReference type="Proteomes" id="UP000625804"/>
    </source>
</evidence>
<evidence type="ECO:0000313" key="3">
    <source>
        <dbReference type="EMBL" id="NSL52059.1"/>
    </source>
</evidence>
<organism evidence="3 4">
    <name type="scientific">Calidifontibacillus erzurumensis</name>
    <dbReference type="NCBI Taxonomy" id="2741433"/>
    <lineage>
        <taxon>Bacteria</taxon>
        <taxon>Bacillati</taxon>
        <taxon>Bacillota</taxon>
        <taxon>Bacilli</taxon>
        <taxon>Bacillales</taxon>
        <taxon>Bacillaceae</taxon>
        <taxon>Calidifontibacillus/Schinkia group</taxon>
        <taxon>Calidifontibacillus</taxon>
    </lineage>
</organism>
<dbReference type="RefSeq" id="WP_173731265.1">
    <property type="nucleotide sequence ID" value="NZ_JABTTE010000012.1"/>
</dbReference>
<evidence type="ECO:0000256" key="1">
    <source>
        <dbReference type="SAM" id="Phobius"/>
    </source>
</evidence>
<dbReference type="NCBIfam" id="TIGR03647">
    <property type="entry name" value="Na_symport_sm"/>
    <property type="match status" value="1"/>
</dbReference>
<comment type="caution">
    <text evidence="3">The sequence shown here is derived from an EMBL/GenBank/DDBJ whole genome shotgun (WGS) entry which is preliminary data.</text>
</comment>
<feature type="transmembrane region" description="Helical" evidence="1">
    <location>
        <begin position="53"/>
        <end position="74"/>
    </location>
</feature>
<accession>A0A8J8KBL2</accession>
<keyword evidence="1" id="KW-1133">Transmembrane helix</keyword>